<dbReference type="EMBL" id="KN823054">
    <property type="protein sequence ID" value="KIO24784.1"/>
    <property type="molecule type" value="Genomic_DNA"/>
</dbReference>
<keyword evidence="2" id="KW-1185">Reference proteome</keyword>
<sequence length="94" mass="10631">MFQVSAVVRILVVGPPFAGPARWDGCGECSCAVGHLTTVSFRYLIIRWTCWVEDNDPQEWDPRPLPLGTADGREVEMISKLRRNTSRRLNLSTK</sequence>
<proteinExistence type="predicted"/>
<name>A0A0C3QGS8_9AGAM</name>
<gene>
    <name evidence="1" type="ORF">M407DRAFT_98110</name>
</gene>
<organism evidence="1 2">
    <name type="scientific">Tulasnella calospora MUT 4182</name>
    <dbReference type="NCBI Taxonomy" id="1051891"/>
    <lineage>
        <taxon>Eukaryota</taxon>
        <taxon>Fungi</taxon>
        <taxon>Dikarya</taxon>
        <taxon>Basidiomycota</taxon>
        <taxon>Agaricomycotina</taxon>
        <taxon>Agaricomycetes</taxon>
        <taxon>Cantharellales</taxon>
        <taxon>Tulasnellaceae</taxon>
        <taxon>Tulasnella</taxon>
    </lineage>
</organism>
<reference evidence="1 2" key="1">
    <citation type="submission" date="2014-04" db="EMBL/GenBank/DDBJ databases">
        <authorList>
            <consortium name="DOE Joint Genome Institute"/>
            <person name="Kuo A."/>
            <person name="Girlanda M."/>
            <person name="Perotto S."/>
            <person name="Kohler A."/>
            <person name="Nagy L.G."/>
            <person name="Floudas D."/>
            <person name="Copeland A."/>
            <person name="Barry K.W."/>
            <person name="Cichocki N."/>
            <person name="Veneault-Fourrey C."/>
            <person name="LaButti K."/>
            <person name="Lindquist E.A."/>
            <person name="Lipzen A."/>
            <person name="Lundell T."/>
            <person name="Morin E."/>
            <person name="Murat C."/>
            <person name="Sun H."/>
            <person name="Tunlid A."/>
            <person name="Henrissat B."/>
            <person name="Grigoriev I.V."/>
            <person name="Hibbett D.S."/>
            <person name="Martin F."/>
            <person name="Nordberg H.P."/>
            <person name="Cantor M.N."/>
            <person name="Hua S.X."/>
        </authorList>
    </citation>
    <scope>NUCLEOTIDE SEQUENCE [LARGE SCALE GENOMIC DNA]</scope>
    <source>
        <strain evidence="1 2">MUT 4182</strain>
    </source>
</reference>
<reference evidence="2" key="2">
    <citation type="submission" date="2015-01" db="EMBL/GenBank/DDBJ databases">
        <title>Evolutionary Origins and Diversification of the Mycorrhizal Mutualists.</title>
        <authorList>
            <consortium name="DOE Joint Genome Institute"/>
            <consortium name="Mycorrhizal Genomics Consortium"/>
            <person name="Kohler A."/>
            <person name="Kuo A."/>
            <person name="Nagy L.G."/>
            <person name="Floudas D."/>
            <person name="Copeland A."/>
            <person name="Barry K.W."/>
            <person name="Cichocki N."/>
            <person name="Veneault-Fourrey C."/>
            <person name="LaButti K."/>
            <person name="Lindquist E.A."/>
            <person name="Lipzen A."/>
            <person name="Lundell T."/>
            <person name="Morin E."/>
            <person name="Murat C."/>
            <person name="Riley R."/>
            <person name="Ohm R."/>
            <person name="Sun H."/>
            <person name="Tunlid A."/>
            <person name="Henrissat B."/>
            <person name="Grigoriev I.V."/>
            <person name="Hibbett D.S."/>
            <person name="Martin F."/>
        </authorList>
    </citation>
    <scope>NUCLEOTIDE SEQUENCE [LARGE SCALE GENOMIC DNA]</scope>
    <source>
        <strain evidence="2">MUT 4182</strain>
    </source>
</reference>
<dbReference type="HOGENOM" id="CLU_2387769_0_0_1"/>
<dbReference type="AlphaFoldDB" id="A0A0C3QGS8"/>
<protein>
    <submittedName>
        <fullName evidence="1">Uncharacterized protein</fullName>
    </submittedName>
</protein>
<evidence type="ECO:0000313" key="2">
    <source>
        <dbReference type="Proteomes" id="UP000054248"/>
    </source>
</evidence>
<accession>A0A0C3QGS8</accession>
<dbReference type="Proteomes" id="UP000054248">
    <property type="component" value="Unassembled WGS sequence"/>
</dbReference>
<evidence type="ECO:0000313" key="1">
    <source>
        <dbReference type="EMBL" id="KIO24784.1"/>
    </source>
</evidence>